<feature type="region of interest" description="Disordered" evidence="1">
    <location>
        <begin position="615"/>
        <end position="636"/>
    </location>
</feature>
<feature type="compositionally biased region" description="Low complexity" evidence="1">
    <location>
        <begin position="469"/>
        <end position="483"/>
    </location>
</feature>
<dbReference type="RefSeq" id="XP_013240860.1">
    <property type="nucleotide sequence ID" value="XM_013385406.1"/>
</dbReference>
<proteinExistence type="predicted"/>
<dbReference type="EMBL" id="JMSN01000111">
    <property type="protein sequence ID" value="KDN38932.1"/>
    <property type="molecule type" value="Genomic_DNA"/>
</dbReference>
<feature type="compositionally biased region" description="Acidic residues" evidence="1">
    <location>
        <begin position="260"/>
        <end position="269"/>
    </location>
</feature>
<feature type="region of interest" description="Disordered" evidence="1">
    <location>
        <begin position="561"/>
        <end position="599"/>
    </location>
</feature>
<feature type="region of interest" description="Disordered" evidence="1">
    <location>
        <begin position="80"/>
        <end position="169"/>
    </location>
</feature>
<feature type="region of interest" description="Disordered" evidence="1">
    <location>
        <begin position="469"/>
        <end position="507"/>
    </location>
</feature>
<feature type="compositionally biased region" description="Low complexity" evidence="1">
    <location>
        <begin position="112"/>
        <end position="121"/>
    </location>
</feature>
<comment type="caution">
    <text evidence="2">The sequence shown here is derived from an EMBL/GenBank/DDBJ whole genome shotgun (WGS) entry which is preliminary data.</text>
</comment>
<feature type="region of interest" description="Disordered" evidence="1">
    <location>
        <begin position="1"/>
        <end position="37"/>
    </location>
</feature>
<feature type="region of interest" description="Disordered" evidence="1">
    <location>
        <begin position="254"/>
        <end position="290"/>
    </location>
</feature>
<sequence length="911" mass="94131">MAPQQARRRLRSRSNGGSERIPTSMTATPLLSGFAPPIERTSTCMPPVAAAATIGGEDSDVSSRAVTAYDASPHIHGAYARTAASGGGGSSASGTPRGGHTQPSTPVTMLPSSSFSSSASAHLKQAGSDSRRQAHRNKSRSAGPHPSPSHSSSSPSPPPSSGPGSSLHVACHERRADSPTPTVIAAMRHAGRRLRTHSAPAGAPSAAVATPLSFFPLAPAQPLSIDTCQPLLLPSVSLVAQTLTTAPIGAQIDADQQTTDAEECEEQEQTEVKEHEKAPRGGADGAASAEIEHCGTATKSNLRAMPSSLCQLFLPPGASPLDAHGLPLRRFLAATAAGEVEHEGAGGGDDQGALRADAGEGRARRAGSAGKRRRTSPFAFASASVLGSQQRTKRSASLLESDGSCHGDPGDEDPETQLALAILRMRGSSSTASATAAASVAAAVAHQRASTAPSGGGQEVIHADADATARNAGDGAGTDTDTGSMSASPGGRRTPLAAGAHSRPRPQPLASVIARAETYEQEEARLARAIQSSTLPFFSNFGKVLFFFDSALSATDPARVQSTTSDALRRPSAPTTATAESPIRRRMGMLRGTPSASTPEGLLLEAQQLRCRSLARHQHHRRSTVSAGSTAHADAPTRARSSSYAFSRIFGMTSLPGAWKQDAADEDDRTAHSGMIQWTEAPSVPVSRISSWLSMPSLLSHTPSLYSFTDDDHDAYGDDQAYHSAAPATPDAEAGDDMRHCHMGPEAPGVEDKMAITGLPASAAFAAADEGDDGIKWPVSASPTYAPSCAANDVIDLAGVGVRHYARHLGELSPASPLPYYAFALSSPSPFARLPGGATIGAGAFGSDMSMPLALEAFAVKGLDGSTTAWNRSAAARQSSRLAGKALGRYMYAPLPPPVTEHHERDELVGF</sequence>
<gene>
    <name evidence="2" type="ORF">K437DRAFT_18963</name>
</gene>
<dbReference type="GeneID" id="25261968"/>
<accession>A0A066VB24</accession>
<name>A0A066VB24_TILAU</name>
<dbReference type="AlphaFoldDB" id="A0A066VB24"/>
<feature type="compositionally biased region" description="Basic and acidic residues" evidence="1">
    <location>
        <begin position="270"/>
        <end position="279"/>
    </location>
</feature>
<evidence type="ECO:0000313" key="2">
    <source>
        <dbReference type="EMBL" id="KDN38932.1"/>
    </source>
</evidence>
<dbReference type="InParanoid" id="A0A066VB24"/>
<dbReference type="HOGENOM" id="CLU_319150_0_0_1"/>
<evidence type="ECO:0000313" key="3">
    <source>
        <dbReference type="Proteomes" id="UP000027361"/>
    </source>
</evidence>
<feature type="compositionally biased region" description="Polar residues" evidence="1">
    <location>
        <begin position="101"/>
        <end position="111"/>
    </location>
</feature>
<reference evidence="2 3" key="1">
    <citation type="submission" date="2014-05" db="EMBL/GenBank/DDBJ databases">
        <title>Draft genome sequence of a rare smut relative, Tilletiaria anomala UBC 951.</title>
        <authorList>
            <consortium name="DOE Joint Genome Institute"/>
            <person name="Toome M."/>
            <person name="Kuo A."/>
            <person name="Henrissat B."/>
            <person name="Lipzen A."/>
            <person name="Tritt A."/>
            <person name="Yoshinaga Y."/>
            <person name="Zane M."/>
            <person name="Barry K."/>
            <person name="Grigoriev I.V."/>
            <person name="Spatafora J.W."/>
            <person name="Aimea M.C."/>
        </authorList>
    </citation>
    <scope>NUCLEOTIDE SEQUENCE [LARGE SCALE GENOMIC DNA]</scope>
    <source>
        <strain evidence="2 3">UBC 951</strain>
    </source>
</reference>
<feature type="compositionally biased region" description="Basic residues" evidence="1">
    <location>
        <begin position="1"/>
        <end position="12"/>
    </location>
</feature>
<protein>
    <submittedName>
        <fullName evidence="2">Uncharacterized protein</fullName>
    </submittedName>
</protein>
<dbReference type="OrthoDB" id="2555336at2759"/>
<feature type="region of interest" description="Disordered" evidence="1">
    <location>
        <begin position="342"/>
        <end position="414"/>
    </location>
</feature>
<evidence type="ECO:0000256" key="1">
    <source>
        <dbReference type="SAM" id="MobiDB-lite"/>
    </source>
</evidence>
<keyword evidence="3" id="KW-1185">Reference proteome</keyword>
<dbReference type="Proteomes" id="UP000027361">
    <property type="component" value="Unassembled WGS sequence"/>
</dbReference>
<organism evidence="2 3">
    <name type="scientific">Tilletiaria anomala (strain ATCC 24038 / CBS 436.72 / UBC 951)</name>
    <dbReference type="NCBI Taxonomy" id="1037660"/>
    <lineage>
        <taxon>Eukaryota</taxon>
        <taxon>Fungi</taxon>
        <taxon>Dikarya</taxon>
        <taxon>Basidiomycota</taxon>
        <taxon>Ustilaginomycotina</taxon>
        <taxon>Exobasidiomycetes</taxon>
        <taxon>Georgefischeriales</taxon>
        <taxon>Tilletiariaceae</taxon>
        <taxon>Tilletiaria</taxon>
    </lineage>
</organism>